<dbReference type="GO" id="GO:0006595">
    <property type="term" value="P:polyamine metabolic process"/>
    <property type="evidence" value="ECO:0007669"/>
    <property type="project" value="UniProtKB-ARBA"/>
</dbReference>
<organism evidence="5 6">
    <name type="scientific">Geotrypetes seraphini</name>
    <name type="common">Gaboon caecilian</name>
    <name type="synonym">Caecilia seraphini</name>
    <dbReference type="NCBI Taxonomy" id="260995"/>
    <lineage>
        <taxon>Eukaryota</taxon>
        <taxon>Metazoa</taxon>
        <taxon>Chordata</taxon>
        <taxon>Craniata</taxon>
        <taxon>Vertebrata</taxon>
        <taxon>Euteleostomi</taxon>
        <taxon>Amphibia</taxon>
        <taxon>Gymnophiona</taxon>
        <taxon>Geotrypetes</taxon>
    </lineage>
</organism>
<evidence type="ECO:0000313" key="6">
    <source>
        <dbReference type="RefSeq" id="XP_033780837.1"/>
    </source>
</evidence>
<dbReference type="CTD" id="112483"/>
<keyword evidence="3" id="KW-0012">Acyltransferase</keyword>
<dbReference type="InParanoid" id="A0A6P8NWM9"/>
<dbReference type="Gene3D" id="3.40.630.30">
    <property type="match status" value="1"/>
</dbReference>
<protein>
    <submittedName>
        <fullName evidence="6">Diamine acetyltransferase 2</fullName>
    </submittedName>
</protein>
<dbReference type="OrthoDB" id="7305308at2759"/>
<gene>
    <name evidence="6" type="primary">SAT2</name>
</gene>
<sequence>MGLRGRESKGLGFFSPGERGFAALGLSGMEYQIRLARSEDCKDIVRMIRELAEFEKLSEQVEITEEVLQKDGFAEDPFYKCLVAELHPEQRSTEGFRIIGYALYFFTYSTWKGRTLFLEDLYVMPEFRGKGIGTKLMSKVAEVGLSRGCTRLQLSVLDWNHAARDVYVRRGALNMTVAEGWHLYRFQGDALKALAEGTMKV</sequence>
<name>A0A6P8NWM9_GEOSA</name>
<dbReference type="GeneID" id="117350587"/>
<dbReference type="InterPro" id="IPR000182">
    <property type="entry name" value="GNAT_dom"/>
</dbReference>
<keyword evidence="5" id="KW-1185">Reference proteome</keyword>
<dbReference type="Pfam" id="PF00583">
    <property type="entry name" value="Acetyltransf_1"/>
    <property type="match status" value="1"/>
</dbReference>
<keyword evidence="2" id="KW-0808">Transferase</keyword>
<feature type="domain" description="N-acetyltransferase" evidence="4">
    <location>
        <begin position="31"/>
        <end position="201"/>
    </location>
</feature>
<evidence type="ECO:0000313" key="5">
    <source>
        <dbReference type="Proteomes" id="UP000515159"/>
    </source>
</evidence>
<evidence type="ECO:0000256" key="2">
    <source>
        <dbReference type="ARBA" id="ARBA00022679"/>
    </source>
</evidence>
<dbReference type="PROSITE" id="PS51186">
    <property type="entry name" value="GNAT"/>
    <property type="match status" value="1"/>
</dbReference>
<dbReference type="PANTHER" id="PTHR10545">
    <property type="entry name" value="DIAMINE N-ACETYLTRANSFERASE"/>
    <property type="match status" value="1"/>
</dbReference>
<comment type="similarity">
    <text evidence="1">Belongs to the acetyltransferase family.</text>
</comment>
<reference evidence="6" key="1">
    <citation type="submission" date="2025-08" db="UniProtKB">
        <authorList>
            <consortium name="RefSeq"/>
        </authorList>
    </citation>
    <scope>IDENTIFICATION</scope>
</reference>
<dbReference type="FunCoup" id="A0A6P8NWM9">
    <property type="interactions" value="121"/>
</dbReference>
<dbReference type="CDD" id="cd04301">
    <property type="entry name" value="NAT_SF"/>
    <property type="match status" value="1"/>
</dbReference>
<proteinExistence type="inferred from homology"/>
<evidence type="ECO:0000256" key="1">
    <source>
        <dbReference type="ARBA" id="ARBA00008694"/>
    </source>
</evidence>
<evidence type="ECO:0000256" key="3">
    <source>
        <dbReference type="ARBA" id="ARBA00023315"/>
    </source>
</evidence>
<dbReference type="InterPro" id="IPR016181">
    <property type="entry name" value="Acyl_CoA_acyltransferase"/>
</dbReference>
<dbReference type="RefSeq" id="XP_033780837.1">
    <property type="nucleotide sequence ID" value="XM_033924946.1"/>
</dbReference>
<dbReference type="Proteomes" id="UP000515159">
    <property type="component" value="Chromosome 16"/>
</dbReference>
<dbReference type="PANTHER" id="PTHR10545:SF51">
    <property type="entry name" value="THIALYSINE N-EPSILON-ACETYLTRANSFERASE"/>
    <property type="match status" value="1"/>
</dbReference>
<dbReference type="KEGG" id="gsh:117350587"/>
<dbReference type="InterPro" id="IPR051016">
    <property type="entry name" value="Diverse_Substrate_AcTransf"/>
</dbReference>
<dbReference type="FunFam" id="3.40.630.30:FF:000011">
    <property type="entry name" value="Diamine acetyltransferase 1"/>
    <property type="match status" value="1"/>
</dbReference>
<dbReference type="SUPFAM" id="SSF55729">
    <property type="entry name" value="Acyl-CoA N-acyltransferases (Nat)"/>
    <property type="match status" value="1"/>
</dbReference>
<dbReference type="AlphaFoldDB" id="A0A6P8NWM9"/>
<dbReference type="GO" id="GO:0008080">
    <property type="term" value="F:N-acetyltransferase activity"/>
    <property type="evidence" value="ECO:0007669"/>
    <property type="project" value="TreeGrafter"/>
</dbReference>
<accession>A0A6P8NWM9</accession>
<evidence type="ECO:0000259" key="4">
    <source>
        <dbReference type="PROSITE" id="PS51186"/>
    </source>
</evidence>